<name>A0A831TKL8_9BACT</name>
<dbReference type="EC" id="4.2.2.29" evidence="7"/>
<dbReference type="Gene3D" id="3.30.1490.480">
    <property type="entry name" value="Endolytic murein transglycosylase"/>
    <property type="match status" value="1"/>
</dbReference>
<keyword evidence="1 7" id="KW-1003">Cell membrane</keyword>
<evidence type="ECO:0000256" key="5">
    <source>
        <dbReference type="ARBA" id="ARBA00023239"/>
    </source>
</evidence>
<accession>A0A831TKL8</accession>
<dbReference type="HAMAP" id="MF_02065">
    <property type="entry name" value="MltG"/>
    <property type="match status" value="1"/>
</dbReference>
<proteinExistence type="inferred from homology"/>
<evidence type="ECO:0000256" key="2">
    <source>
        <dbReference type="ARBA" id="ARBA00022692"/>
    </source>
</evidence>
<protein>
    <recommendedName>
        <fullName evidence="7">Endolytic murein transglycosylase</fullName>
        <ecNumber evidence="7">4.2.2.29</ecNumber>
    </recommendedName>
    <alternativeName>
        <fullName evidence="7">Peptidoglycan lytic transglycosylase</fullName>
    </alternativeName>
    <alternativeName>
        <fullName evidence="7">Peptidoglycan polymerization terminase</fullName>
    </alternativeName>
</protein>
<keyword evidence="2 7" id="KW-0812">Transmembrane</keyword>
<dbReference type="EMBL" id="DSIY01000327">
    <property type="protein sequence ID" value="HEG92549.1"/>
    <property type="molecule type" value="Genomic_DNA"/>
</dbReference>
<comment type="function">
    <text evidence="7">Functions as a peptidoglycan terminase that cleaves nascent peptidoglycan strands endolytically to terminate their elongation.</text>
</comment>
<reference evidence="8" key="1">
    <citation type="journal article" date="2020" name="mSystems">
        <title>Genome- and Community-Level Interaction Insights into Carbon Utilization and Element Cycling Functions of Hydrothermarchaeota in Hydrothermal Sediment.</title>
        <authorList>
            <person name="Zhou Z."/>
            <person name="Liu Y."/>
            <person name="Xu W."/>
            <person name="Pan J."/>
            <person name="Luo Z.H."/>
            <person name="Li M."/>
        </authorList>
    </citation>
    <scope>NUCLEOTIDE SEQUENCE [LARGE SCALE GENOMIC DNA]</scope>
    <source>
        <strain evidence="8">SpSt-210</strain>
    </source>
</reference>
<organism evidence="8">
    <name type="scientific">Thermorudis peleae</name>
    <dbReference type="NCBI Taxonomy" id="1382356"/>
    <lineage>
        <taxon>Bacteria</taxon>
        <taxon>Pseudomonadati</taxon>
        <taxon>Thermomicrobiota</taxon>
        <taxon>Thermomicrobia</taxon>
        <taxon>Thermomicrobia incertae sedis</taxon>
        <taxon>Thermorudis</taxon>
    </lineage>
</organism>
<sequence>MLKLMVQSLKIAAILVLAAVIVVTTQRTLARYLEESNANVGQPVTFVVEPDESVDSIAARLQEEGLIRSPTYFKLRMRLSNADTKIQAGRFVLYTGMSVNQIIQTLTTSEPIEVVQVRFQEGWRLEEYAEHLVEIGLISSPEEFIDAAQGESWRTTYDFLRDLPPGASLEGYLFPDTYEFRADATPEDIVRTMLDTFGRRVTPELRARAAERGLTLHQVLTIASIVEREAVIPEERPIIASVFYNRLSQNMPLQADPTVQYVVGQAGNWWPQITPQDIEQRSLYNTYQNTGYPPGPICNPSLASIEAAVNPADTDYLYFVVKGDGSGGHVFAVTYEEHLRNINEQHGG</sequence>
<dbReference type="PANTHER" id="PTHR30518:SF2">
    <property type="entry name" value="ENDOLYTIC MUREIN TRANSGLYCOSYLASE"/>
    <property type="match status" value="1"/>
</dbReference>
<feature type="site" description="Important for catalytic activity" evidence="7">
    <location>
        <position position="229"/>
    </location>
</feature>
<gene>
    <name evidence="7 8" type="primary">mltG</name>
    <name evidence="8" type="ORF">ENP34_14095</name>
</gene>
<evidence type="ECO:0000313" key="8">
    <source>
        <dbReference type="EMBL" id="HEG92549.1"/>
    </source>
</evidence>
<dbReference type="PANTHER" id="PTHR30518">
    <property type="entry name" value="ENDOLYTIC MUREIN TRANSGLYCOSYLASE"/>
    <property type="match status" value="1"/>
</dbReference>
<dbReference type="InterPro" id="IPR003770">
    <property type="entry name" value="MLTG-like"/>
</dbReference>
<comment type="catalytic activity">
    <reaction evidence="7">
        <text>a peptidoglycan chain = a peptidoglycan chain with N-acetyl-1,6-anhydromuramyl-[peptide] at the reducing end + a peptidoglycan chain with N-acetylglucosamine at the non-reducing end.</text>
        <dbReference type="EC" id="4.2.2.29"/>
    </reaction>
</comment>
<evidence type="ECO:0000256" key="4">
    <source>
        <dbReference type="ARBA" id="ARBA00023136"/>
    </source>
</evidence>
<dbReference type="CDD" id="cd08010">
    <property type="entry name" value="MltG_like"/>
    <property type="match status" value="1"/>
</dbReference>
<keyword evidence="4 7" id="KW-0472">Membrane</keyword>
<dbReference type="Pfam" id="PF02618">
    <property type="entry name" value="YceG"/>
    <property type="match status" value="1"/>
</dbReference>
<dbReference type="Gene3D" id="3.30.160.60">
    <property type="entry name" value="Classic Zinc Finger"/>
    <property type="match status" value="1"/>
</dbReference>
<dbReference type="GO" id="GO:0071555">
    <property type="term" value="P:cell wall organization"/>
    <property type="evidence" value="ECO:0007669"/>
    <property type="project" value="UniProtKB-KW"/>
</dbReference>
<keyword evidence="6 7" id="KW-0961">Cell wall biogenesis/degradation</keyword>
<dbReference type="GO" id="GO:0008932">
    <property type="term" value="F:lytic endotransglycosylase activity"/>
    <property type="evidence" value="ECO:0007669"/>
    <property type="project" value="UniProtKB-UniRule"/>
</dbReference>
<comment type="caution">
    <text evidence="8">The sequence shown here is derived from an EMBL/GenBank/DDBJ whole genome shotgun (WGS) entry which is preliminary data.</text>
</comment>
<dbReference type="GO" id="GO:0005886">
    <property type="term" value="C:plasma membrane"/>
    <property type="evidence" value="ECO:0007669"/>
    <property type="project" value="UniProtKB-UniRule"/>
</dbReference>
<keyword evidence="3 7" id="KW-1133">Transmembrane helix</keyword>
<dbReference type="NCBIfam" id="TIGR00247">
    <property type="entry name" value="endolytic transglycosylase MltG"/>
    <property type="match status" value="1"/>
</dbReference>
<evidence type="ECO:0000256" key="6">
    <source>
        <dbReference type="ARBA" id="ARBA00023316"/>
    </source>
</evidence>
<comment type="similarity">
    <text evidence="7">Belongs to the transglycosylase MltG family.</text>
</comment>
<evidence type="ECO:0000256" key="1">
    <source>
        <dbReference type="ARBA" id="ARBA00022475"/>
    </source>
</evidence>
<keyword evidence="5 7" id="KW-0456">Lyase</keyword>
<evidence type="ECO:0000256" key="7">
    <source>
        <dbReference type="HAMAP-Rule" id="MF_02065"/>
    </source>
</evidence>
<dbReference type="AlphaFoldDB" id="A0A831TKL8"/>
<dbReference type="GO" id="GO:0009252">
    <property type="term" value="P:peptidoglycan biosynthetic process"/>
    <property type="evidence" value="ECO:0007669"/>
    <property type="project" value="UniProtKB-UniRule"/>
</dbReference>
<evidence type="ECO:0000256" key="3">
    <source>
        <dbReference type="ARBA" id="ARBA00022989"/>
    </source>
</evidence>